<protein>
    <submittedName>
        <fullName evidence="1">(rape) hypothetical protein</fullName>
    </submittedName>
</protein>
<dbReference type="AlphaFoldDB" id="A0A816HUK5"/>
<reference evidence="1" key="1">
    <citation type="submission" date="2021-01" db="EMBL/GenBank/DDBJ databases">
        <authorList>
            <consortium name="Genoscope - CEA"/>
            <person name="William W."/>
        </authorList>
    </citation>
    <scope>NUCLEOTIDE SEQUENCE</scope>
</reference>
<accession>A0A816HUK5</accession>
<gene>
    <name evidence="1" type="ORF">DARMORV10_C03P01210.1</name>
</gene>
<evidence type="ECO:0000313" key="1">
    <source>
        <dbReference type="EMBL" id="CAF1696243.1"/>
    </source>
</evidence>
<proteinExistence type="predicted"/>
<name>A0A816HUK5_BRANA</name>
<sequence length="40" mass="4617">MWIDFSICFIISSIRIVPFGRKRLTVAKSGGFSHQKLFTE</sequence>
<dbReference type="EMBL" id="HG994367">
    <property type="protein sequence ID" value="CAF1696243.1"/>
    <property type="molecule type" value="Genomic_DNA"/>
</dbReference>
<organism evidence="1">
    <name type="scientific">Brassica napus</name>
    <name type="common">Rape</name>
    <dbReference type="NCBI Taxonomy" id="3708"/>
    <lineage>
        <taxon>Eukaryota</taxon>
        <taxon>Viridiplantae</taxon>
        <taxon>Streptophyta</taxon>
        <taxon>Embryophyta</taxon>
        <taxon>Tracheophyta</taxon>
        <taxon>Spermatophyta</taxon>
        <taxon>Magnoliopsida</taxon>
        <taxon>eudicotyledons</taxon>
        <taxon>Gunneridae</taxon>
        <taxon>Pentapetalae</taxon>
        <taxon>rosids</taxon>
        <taxon>malvids</taxon>
        <taxon>Brassicales</taxon>
        <taxon>Brassicaceae</taxon>
        <taxon>Brassiceae</taxon>
        <taxon>Brassica</taxon>
    </lineage>
</organism>
<dbReference type="Proteomes" id="UP001295469">
    <property type="component" value="Chromosome C03"/>
</dbReference>